<dbReference type="AlphaFoldDB" id="A0A2N5TZ68"/>
<accession>A0A2N5TZ68</accession>
<evidence type="ECO:0000313" key="4">
    <source>
        <dbReference type="Proteomes" id="UP000235392"/>
    </source>
</evidence>
<feature type="compositionally biased region" description="Basic residues" evidence="1">
    <location>
        <begin position="139"/>
        <end position="149"/>
    </location>
</feature>
<dbReference type="Proteomes" id="UP000235392">
    <property type="component" value="Unassembled WGS sequence"/>
</dbReference>
<comment type="caution">
    <text evidence="3">The sequence shown here is derived from an EMBL/GenBank/DDBJ whole genome shotgun (WGS) entry which is preliminary data.</text>
</comment>
<organism evidence="3 4">
    <name type="scientific">Puccinia coronata f. sp. avenae</name>
    <dbReference type="NCBI Taxonomy" id="200324"/>
    <lineage>
        <taxon>Eukaryota</taxon>
        <taxon>Fungi</taxon>
        <taxon>Dikarya</taxon>
        <taxon>Basidiomycota</taxon>
        <taxon>Pucciniomycotina</taxon>
        <taxon>Pucciniomycetes</taxon>
        <taxon>Pucciniales</taxon>
        <taxon>Pucciniaceae</taxon>
        <taxon>Puccinia</taxon>
    </lineage>
</organism>
<feature type="compositionally biased region" description="Polar residues" evidence="1">
    <location>
        <begin position="122"/>
        <end position="133"/>
    </location>
</feature>
<sequence length="149" mass="17250">MDLDQLASDLLGLIDHTSKIDRMCEAHWRAAASVQMNNLAMKEAQPKAAQSRIEQLESDCARSYRFSREGFAPDSPSSIPRITRTLTHPPCSSCWDQPSYKQHYQRFYSRFLEFLGKQQRLTARPNQHRQSYSFGHRPVPTHHHPPAPY</sequence>
<evidence type="ECO:0000313" key="3">
    <source>
        <dbReference type="EMBL" id="PLW30805.1"/>
    </source>
</evidence>
<reference evidence="3 4" key="1">
    <citation type="submission" date="2017-11" db="EMBL/GenBank/DDBJ databases">
        <title>De novo assembly and phasing of dikaryotic genomes from two isolates of Puccinia coronata f. sp. avenae, the causal agent of oat crown rust.</title>
        <authorList>
            <person name="Miller M.E."/>
            <person name="Zhang Y."/>
            <person name="Omidvar V."/>
            <person name="Sperschneider J."/>
            <person name="Schwessinger B."/>
            <person name="Raley C."/>
            <person name="Palmer J.M."/>
            <person name="Garnica D."/>
            <person name="Upadhyaya N."/>
            <person name="Rathjen J."/>
            <person name="Taylor J.M."/>
            <person name="Park R.F."/>
            <person name="Dodds P.N."/>
            <person name="Hirsch C.D."/>
            <person name="Kianian S.F."/>
            <person name="Figueroa M."/>
        </authorList>
    </citation>
    <scope>NUCLEOTIDE SEQUENCE [LARGE SCALE GENOMIC DNA]</scope>
    <source>
        <strain evidence="3">12SD80</strain>
    </source>
</reference>
<dbReference type="EMBL" id="PGCI01001202">
    <property type="protein sequence ID" value="PLW06625.1"/>
    <property type="molecule type" value="Genomic_DNA"/>
</dbReference>
<evidence type="ECO:0000313" key="2">
    <source>
        <dbReference type="EMBL" id="PLW06625.1"/>
    </source>
</evidence>
<proteinExistence type="predicted"/>
<gene>
    <name evidence="3" type="ORF">PCASD_13383</name>
    <name evidence="2" type="ORF">PCASD_20037</name>
</gene>
<dbReference type="EMBL" id="PGCI01000286">
    <property type="protein sequence ID" value="PLW30805.1"/>
    <property type="molecule type" value="Genomic_DNA"/>
</dbReference>
<protein>
    <submittedName>
        <fullName evidence="3">Uncharacterized protein</fullName>
    </submittedName>
</protein>
<name>A0A2N5TZ68_9BASI</name>
<evidence type="ECO:0000256" key="1">
    <source>
        <dbReference type="SAM" id="MobiDB-lite"/>
    </source>
</evidence>
<feature type="region of interest" description="Disordered" evidence="1">
    <location>
        <begin position="122"/>
        <end position="149"/>
    </location>
</feature>